<organism evidence="2 3">
    <name type="scientific">Nocardia jiangxiensis</name>
    <dbReference type="NCBI Taxonomy" id="282685"/>
    <lineage>
        <taxon>Bacteria</taxon>
        <taxon>Bacillati</taxon>
        <taxon>Actinomycetota</taxon>
        <taxon>Actinomycetes</taxon>
        <taxon>Mycobacteriales</taxon>
        <taxon>Nocardiaceae</taxon>
        <taxon>Nocardia</taxon>
    </lineage>
</organism>
<evidence type="ECO:0000256" key="1">
    <source>
        <dbReference type="SAM" id="Phobius"/>
    </source>
</evidence>
<keyword evidence="1" id="KW-0812">Transmembrane</keyword>
<reference evidence="2 3" key="1">
    <citation type="submission" date="2024-10" db="EMBL/GenBank/DDBJ databases">
        <title>The Natural Products Discovery Center: Release of the First 8490 Sequenced Strains for Exploring Actinobacteria Biosynthetic Diversity.</title>
        <authorList>
            <person name="Kalkreuter E."/>
            <person name="Kautsar S.A."/>
            <person name="Yang D."/>
            <person name="Bader C.D."/>
            <person name="Teijaro C.N."/>
            <person name="Fluegel L."/>
            <person name="Davis C.M."/>
            <person name="Simpson J.R."/>
            <person name="Lauterbach L."/>
            <person name="Steele A.D."/>
            <person name="Gui C."/>
            <person name="Meng S."/>
            <person name="Li G."/>
            <person name="Viehrig K."/>
            <person name="Ye F."/>
            <person name="Su P."/>
            <person name="Kiefer A.F."/>
            <person name="Nichols A."/>
            <person name="Cepeda A.J."/>
            <person name="Yan W."/>
            <person name="Fan B."/>
            <person name="Jiang Y."/>
            <person name="Adhikari A."/>
            <person name="Zheng C.-J."/>
            <person name="Schuster L."/>
            <person name="Cowan T.M."/>
            <person name="Smanski M.J."/>
            <person name="Chevrette M.G."/>
            <person name="De Carvalho L.P.S."/>
            <person name="Shen B."/>
        </authorList>
    </citation>
    <scope>NUCLEOTIDE SEQUENCE [LARGE SCALE GENOMIC DNA]</scope>
    <source>
        <strain evidence="2 3">NPDC002593</strain>
    </source>
</reference>
<keyword evidence="3" id="KW-1185">Reference proteome</keyword>
<keyword evidence="1" id="KW-1133">Transmembrane helix</keyword>
<evidence type="ECO:0000313" key="3">
    <source>
        <dbReference type="Proteomes" id="UP001601992"/>
    </source>
</evidence>
<accession>A0ABW6SCH9</accession>
<proteinExistence type="predicted"/>
<gene>
    <name evidence="2" type="ORF">ACFYXQ_40345</name>
</gene>
<dbReference type="EMBL" id="JBIAQY010000023">
    <property type="protein sequence ID" value="MFF3574016.1"/>
    <property type="molecule type" value="Genomic_DNA"/>
</dbReference>
<keyword evidence="1" id="KW-0472">Membrane</keyword>
<protein>
    <submittedName>
        <fullName evidence="2">B-4DMT family transporter</fullName>
    </submittedName>
</protein>
<feature type="transmembrane region" description="Helical" evidence="1">
    <location>
        <begin position="9"/>
        <end position="29"/>
    </location>
</feature>
<dbReference type="Proteomes" id="UP001601992">
    <property type="component" value="Unassembled WGS sequence"/>
</dbReference>
<name>A0ABW6SCH9_9NOCA</name>
<evidence type="ECO:0000313" key="2">
    <source>
        <dbReference type="EMBL" id="MFF3574016.1"/>
    </source>
</evidence>
<comment type="caution">
    <text evidence="2">The sequence shown here is derived from an EMBL/GenBank/DDBJ whole genome shotgun (WGS) entry which is preliminary data.</text>
</comment>
<feature type="transmembrane region" description="Helical" evidence="1">
    <location>
        <begin position="35"/>
        <end position="54"/>
    </location>
</feature>
<feature type="transmembrane region" description="Helical" evidence="1">
    <location>
        <begin position="112"/>
        <end position="132"/>
    </location>
</feature>
<dbReference type="RefSeq" id="WP_040830869.1">
    <property type="nucleotide sequence ID" value="NZ_JBIAQY010000023.1"/>
</dbReference>
<sequence length="144" mass="15473">MTARLTRALGLALVHVLAQTLLGFAVLFWTDRTSSARIVALVLVVVCSMSWGFADGRRDRLRHGDRSETDFPILWLQAAVIGGLVAGAATWLCDLLPYLSLGRNSLLFELTAGAGWIVLLIYVPAMVGVGAGRVRANRVLARGA</sequence>
<dbReference type="InterPro" id="IPR047958">
    <property type="entry name" value="B-4DMT-like"/>
</dbReference>
<dbReference type="NCBIfam" id="NF037996">
    <property type="entry name" value="B-4DMT"/>
    <property type="match status" value="1"/>
</dbReference>
<feature type="transmembrane region" description="Helical" evidence="1">
    <location>
        <begin position="74"/>
        <end position="92"/>
    </location>
</feature>